<feature type="binding site" evidence="9">
    <location>
        <position position="69"/>
    </location>
    <ligand>
        <name>Mg(2+)</name>
        <dbReference type="ChEBI" id="CHEBI:18420"/>
    </ligand>
</feature>
<dbReference type="OrthoDB" id="9810880at2"/>
<comment type="pathway">
    <text evidence="1 9 11">Cofactor biosynthesis; thiamine diphosphate biosynthesis; thiamine phosphate from 4-amino-2-methyl-5-diphosphomethylpyrimidine and 4-methyl-5-(2-phosphoethyl)-thiazole: step 1/1.</text>
</comment>
<evidence type="ECO:0000256" key="5">
    <source>
        <dbReference type="ARBA" id="ARBA00022977"/>
    </source>
</evidence>
<dbReference type="GO" id="GO:0000287">
    <property type="term" value="F:magnesium ion binding"/>
    <property type="evidence" value="ECO:0007669"/>
    <property type="project" value="UniProtKB-UniRule"/>
</dbReference>
<name>D8PHL8_9BACT</name>
<dbReference type="InterPro" id="IPR022998">
    <property type="entry name" value="ThiamineP_synth_TenI"/>
</dbReference>
<sequence>MPSVDFRLYLVTDRHQTAGRPLVSVVGRAVNAGVRAVQLRERDLPIRALLSLSLDLQRELPDMQLFINDRVDLAVGLGCRGVHLRESSLPAPVVRTLLRPSQLLGLSVHSIQGAVAAERHGADFVVLGPIYDTPSKREYGAPLGLQVLEQAARAVTIPIFAIGGMTTSRTREMLQAGAFGVAVLSSILSASNVEAETEKFLAAIERES</sequence>
<evidence type="ECO:0000256" key="1">
    <source>
        <dbReference type="ARBA" id="ARBA00005165"/>
    </source>
</evidence>
<evidence type="ECO:0000256" key="8">
    <source>
        <dbReference type="ARBA" id="ARBA00047883"/>
    </source>
</evidence>
<dbReference type="KEGG" id="nde:NIDE3059"/>
<comment type="caution">
    <text evidence="9">Lacks conserved residue(s) required for the propagation of feature annotation.</text>
</comment>
<dbReference type="eggNOG" id="COG0352">
    <property type="taxonomic scope" value="Bacteria"/>
</dbReference>
<feature type="binding site" evidence="9">
    <location>
        <position position="107"/>
    </location>
    <ligand>
        <name>4-amino-2-methyl-5-(diphosphooxymethyl)pyrimidine</name>
        <dbReference type="ChEBI" id="CHEBI:57841"/>
    </ligand>
</feature>
<evidence type="ECO:0000313" key="13">
    <source>
        <dbReference type="EMBL" id="CBK42755.1"/>
    </source>
</evidence>
<evidence type="ECO:0000256" key="3">
    <source>
        <dbReference type="ARBA" id="ARBA00022723"/>
    </source>
</evidence>
<reference evidence="13 14" key="1">
    <citation type="journal article" date="2010" name="Proc. Natl. Acad. Sci. U.S.A.">
        <title>A Nitrospira metagenome illuminates the physiology and evolution of globally important nitrite-oxidizing bacteria.</title>
        <authorList>
            <person name="Lucker S."/>
            <person name="Wagner M."/>
            <person name="Maixner F."/>
            <person name="Pelletier E."/>
            <person name="Koch H."/>
            <person name="Vacherie B."/>
            <person name="Rattei T."/>
            <person name="Sinninghe Damste J."/>
            <person name="Spieck E."/>
            <person name="Le Paslier D."/>
            <person name="Daims H."/>
        </authorList>
    </citation>
    <scope>NUCLEOTIDE SEQUENCE [LARGE SCALE GENOMIC DNA]</scope>
</reference>
<dbReference type="InterPro" id="IPR013785">
    <property type="entry name" value="Aldolase_TIM"/>
</dbReference>
<keyword evidence="2 9" id="KW-0808">Transferase</keyword>
<keyword evidence="4 9" id="KW-0460">Magnesium</keyword>
<dbReference type="Gene3D" id="3.20.20.70">
    <property type="entry name" value="Aldolase class I"/>
    <property type="match status" value="1"/>
</dbReference>
<dbReference type="NCBIfam" id="TIGR00693">
    <property type="entry name" value="thiE"/>
    <property type="match status" value="1"/>
</dbReference>
<dbReference type="GO" id="GO:0005737">
    <property type="term" value="C:cytoplasm"/>
    <property type="evidence" value="ECO:0007669"/>
    <property type="project" value="TreeGrafter"/>
</dbReference>
<dbReference type="EC" id="2.5.1.3" evidence="9"/>
<keyword evidence="5 9" id="KW-0784">Thiamine biosynthesis</keyword>
<evidence type="ECO:0000256" key="11">
    <source>
        <dbReference type="RuleBase" id="RU004253"/>
    </source>
</evidence>
<feature type="binding site" evidence="9">
    <location>
        <position position="136"/>
    </location>
    <ligand>
        <name>4-amino-2-methyl-5-(diphosphooxymethyl)pyrimidine</name>
        <dbReference type="ChEBI" id="CHEBI:57841"/>
    </ligand>
</feature>
<evidence type="ECO:0000256" key="2">
    <source>
        <dbReference type="ARBA" id="ARBA00022679"/>
    </source>
</evidence>
<dbReference type="GO" id="GO:0004789">
    <property type="term" value="F:thiamine-phosphate diphosphorylase activity"/>
    <property type="evidence" value="ECO:0007669"/>
    <property type="project" value="UniProtKB-UniRule"/>
</dbReference>
<keyword evidence="14" id="KW-1185">Reference proteome</keyword>
<dbReference type="Pfam" id="PF02581">
    <property type="entry name" value="TMP-TENI"/>
    <property type="match status" value="1"/>
</dbReference>
<evidence type="ECO:0000256" key="10">
    <source>
        <dbReference type="RuleBase" id="RU003826"/>
    </source>
</evidence>
<dbReference type="PANTHER" id="PTHR20857:SF15">
    <property type="entry name" value="THIAMINE-PHOSPHATE SYNTHASE"/>
    <property type="match status" value="1"/>
</dbReference>
<comment type="catalytic activity">
    <reaction evidence="8 9 10">
        <text>2-[(2R,5Z)-2-carboxy-4-methylthiazol-5(2H)-ylidene]ethyl phosphate + 4-amino-2-methyl-5-(diphosphooxymethyl)pyrimidine + 2 H(+) = thiamine phosphate + CO2 + diphosphate</text>
        <dbReference type="Rhea" id="RHEA:47844"/>
        <dbReference type="ChEBI" id="CHEBI:15378"/>
        <dbReference type="ChEBI" id="CHEBI:16526"/>
        <dbReference type="ChEBI" id="CHEBI:33019"/>
        <dbReference type="ChEBI" id="CHEBI:37575"/>
        <dbReference type="ChEBI" id="CHEBI:57841"/>
        <dbReference type="ChEBI" id="CHEBI:62899"/>
        <dbReference type="EC" id="2.5.1.3"/>
    </reaction>
</comment>
<proteinExistence type="inferred from homology"/>
<feature type="domain" description="Thiamine phosphate synthase/TenI" evidence="12">
    <location>
        <begin position="8"/>
        <end position="187"/>
    </location>
</feature>
<comment type="function">
    <text evidence="9">Condenses 4-methyl-5-(beta-hydroxyethyl)thiazole monophosphate (THZ-P) and 2-methyl-4-amino-5-hydroxymethyl pyrimidine pyrophosphate (HMP-PP) to form thiamine monophosphate (TMP).</text>
</comment>
<dbReference type="UniPathway" id="UPA00060">
    <property type="reaction ID" value="UER00141"/>
</dbReference>
<comment type="catalytic activity">
    <reaction evidence="6 9 10">
        <text>4-methyl-5-(2-phosphooxyethyl)-thiazole + 4-amino-2-methyl-5-(diphosphooxymethyl)pyrimidine + H(+) = thiamine phosphate + diphosphate</text>
        <dbReference type="Rhea" id="RHEA:22328"/>
        <dbReference type="ChEBI" id="CHEBI:15378"/>
        <dbReference type="ChEBI" id="CHEBI:33019"/>
        <dbReference type="ChEBI" id="CHEBI:37575"/>
        <dbReference type="ChEBI" id="CHEBI:57841"/>
        <dbReference type="ChEBI" id="CHEBI:58296"/>
        <dbReference type="EC" id="2.5.1.3"/>
    </reaction>
</comment>
<evidence type="ECO:0000256" key="9">
    <source>
        <dbReference type="HAMAP-Rule" id="MF_00097"/>
    </source>
</evidence>
<comment type="catalytic activity">
    <reaction evidence="7 9 10">
        <text>2-(2-carboxy-4-methylthiazol-5-yl)ethyl phosphate + 4-amino-2-methyl-5-(diphosphooxymethyl)pyrimidine + 2 H(+) = thiamine phosphate + CO2 + diphosphate</text>
        <dbReference type="Rhea" id="RHEA:47848"/>
        <dbReference type="ChEBI" id="CHEBI:15378"/>
        <dbReference type="ChEBI" id="CHEBI:16526"/>
        <dbReference type="ChEBI" id="CHEBI:33019"/>
        <dbReference type="ChEBI" id="CHEBI:37575"/>
        <dbReference type="ChEBI" id="CHEBI:57841"/>
        <dbReference type="ChEBI" id="CHEBI:62890"/>
        <dbReference type="EC" id="2.5.1.3"/>
    </reaction>
</comment>
<feature type="binding site" evidence="9">
    <location>
        <position position="164"/>
    </location>
    <ligand>
        <name>2-[(2R,5Z)-2-carboxy-4-methylthiazol-5(2H)-ylidene]ethyl phosphate</name>
        <dbReference type="ChEBI" id="CHEBI:62899"/>
    </ligand>
</feature>
<dbReference type="EMBL" id="FP929003">
    <property type="protein sequence ID" value="CBK42755.1"/>
    <property type="molecule type" value="Genomic_DNA"/>
</dbReference>
<feature type="binding site" evidence="9">
    <location>
        <begin position="133"/>
        <end position="135"/>
    </location>
    <ligand>
        <name>2-[(2R,5Z)-2-carboxy-4-methylthiazol-5(2H)-ylidene]ethyl phosphate</name>
        <dbReference type="ChEBI" id="CHEBI:62899"/>
    </ligand>
</feature>
<dbReference type="GO" id="GO:0009229">
    <property type="term" value="P:thiamine diphosphate biosynthetic process"/>
    <property type="evidence" value="ECO:0007669"/>
    <property type="project" value="UniProtKB-UniRule"/>
</dbReference>
<evidence type="ECO:0000256" key="6">
    <source>
        <dbReference type="ARBA" id="ARBA00047334"/>
    </source>
</evidence>
<evidence type="ECO:0000313" key="14">
    <source>
        <dbReference type="Proteomes" id="UP000001660"/>
    </source>
</evidence>
<keyword evidence="3 9" id="KW-0479">Metal-binding</keyword>
<evidence type="ECO:0000256" key="7">
    <source>
        <dbReference type="ARBA" id="ARBA00047851"/>
    </source>
</evidence>
<comment type="cofactor">
    <cofactor evidence="9">
        <name>Mg(2+)</name>
        <dbReference type="ChEBI" id="CHEBI:18420"/>
    </cofactor>
    <text evidence="9">Binds 1 Mg(2+) ion per subunit.</text>
</comment>
<dbReference type="CDD" id="cd00564">
    <property type="entry name" value="TMP_TenI"/>
    <property type="match status" value="1"/>
</dbReference>
<dbReference type="SUPFAM" id="SSF51391">
    <property type="entry name" value="Thiamin phosphate synthase"/>
    <property type="match status" value="1"/>
</dbReference>
<evidence type="ECO:0000259" key="12">
    <source>
        <dbReference type="Pfam" id="PF02581"/>
    </source>
</evidence>
<comment type="similarity">
    <text evidence="9 10">Belongs to the thiamine-phosphate synthase family.</text>
</comment>
<dbReference type="HOGENOM" id="CLU_018272_3_2_0"/>
<feature type="binding site" evidence="9">
    <location>
        <position position="68"/>
    </location>
    <ligand>
        <name>4-amino-2-methyl-5-(diphosphooxymethyl)pyrimidine</name>
        <dbReference type="ChEBI" id="CHEBI:57841"/>
    </ligand>
</feature>
<gene>
    <name evidence="9" type="primary">thiE</name>
    <name evidence="13" type="synonym">thiE2</name>
    <name evidence="13" type="ORF">NIDE3059</name>
</gene>
<accession>D8PHL8</accession>
<dbReference type="STRING" id="330214.NIDE3059"/>
<dbReference type="AlphaFoldDB" id="D8PHL8"/>
<dbReference type="InterPro" id="IPR034291">
    <property type="entry name" value="TMP_synthase"/>
</dbReference>
<feature type="binding site" evidence="9">
    <location>
        <begin position="184"/>
        <end position="185"/>
    </location>
    <ligand>
        <name>2-[(2R,5Z)-2-carboxy-4-methylthiazol-5(2H)-ylidene]ethyl phosphate</name>
        <dbReference type="ChEBI" id="CHEBI:62899"/>
    </ligand>
</feature>
<evidence type="ECO:0000256" key="4">
    <source>
        <dbReference type="ARBA" id="ARBA00022842"/>
    </source>
</evidence>
<protein>
    <recommendedName>
        <fullName evidence="9">Thiamine-phosphate synthase</fullName>
        <shortName evidence="9">TP synthase</shortName>
        <shortName evidence="9">TPS</shortName>
        <ecNumber evidence="9">2.5.1.3</ecNumber>
    </recommendedName>
    <alternativeName>
        <fullName evidence="9">Thiamine-phosphate pyrophosphorylase</fullName>
        <shortName evidence="9">TMP pyrophosphorylase</shortName>
        <shortName evidence="9">TMP-PPase</shortName>
    </alternativeName>
</protein>
<dbReference type="InterPro" id="IPR036206">
    <property type="entry name" value="ThiamineP_synth_sf"/>
</dbReference>
<dbReference type="Proteomes" id="UP000001660">
    <property type="component" value="Chromosome"/>
</dbReference>
<dbReference type="HAMAP" id="MF_00097">
    <property type="entry name" value="TMP_synthase"/>
    <property type="match status" value="1"/>
</dbReference>
<organism evidence="13 14">
    <name type="scientific">Nitrospira defluvii</name>
    <dbReference type="NCBI Taxonomy" id="330214"/>
    <lineage>
        <taxon>Bacteria</taxon>
        <taxon>Pseudomonadati</taxon>
        <taxon>Nitrospirota</taxon>
        <taxon>Nitrospiria</taxon>
        <taxon>Nitrospirales</taxon>
        <taxon>Nitrospiraceae</taxon>
        <taxon>Nitrospira</taxon>
    </lineage>
</organism>
<dbReference type="GO" id="GO:0009228">
    <property type="term" value="P:thiamine biosynthetic process"/>
    <property type="evidence" value="ECO:0007669"/>
    <property type="project" value="UniProtKB-KW"/>
</dbReference>
<dbReference type="PANTHER" id="PTHR20857">
    <property type="entry name" value="THIAMINE-PHOSPHATE PYROPHOSPHORYLASE"/>
    <property type="match status" value="1"/>
</dbReference>